<dbReference type="Gene3D" id="3.40.50.720">
    <property type="entry name" value="NAD(P)-binding Rossmann-like Domain"/>
    <property type="match status" value="1"/>
</dbReference>
<evidence type="ECO:0000256" key="4">
    <source>
        <dbReference type="ARBA" id="ARBA00022741"/>
    </source>
</evidence>
<comment type="pathway">
    <text evidence="2">Lipid metabolism; sphingolipid metabolism.</text>
</comment>
<organism evidence="12">
    <name type="scientific">freshwater metagenome</name>
    <dbReference type="NCBI Taxonomy" id="449393"/>
    <lineage>
        <taxon>unclassified sequences</taxon>
        <taxon>metagenomes</taxon>
        <taxon>ecological metagenomes</taxon>
    </lineage>
</organism>
<evidence type="ECO:0000256" key="9">
    <source>
        <dbReference type="ARBA" id="ARBA00023098"/>
    </source>
</evidence>
<evidence type="ECO:0000256" key="2">
    <source>
        <dbReference type="ARBA" id="ARBA00004760"/>
    </source>
</evidence>
<dbReference type="PANTHER" id="PTHR43550">
    <property type="entry name" value="3-KETODIHYDROSPHINGOSINE REDUCTASE"/>
    <property type="match status" value="1"/>
</dbReference>
<dbReference type="InterPro" id="IPR002347">
    <property type="entry name" value="SDR_fam"/>
</dbReference>
<keyword evidence="8" id="KW-0560">Oxidoreductase</keyword>
<comment type="pathway">
    <text evidence="3">Sphingolipid metabolism.</text>
</comment>
<evidence type="ECO:0000313" key="12">
    <source>
        <dbReference type="EMBL" id="CAB4654488.1"/>
    </source>
</evidence>
<keyword evidence="4" id="KW-0547">Nucleotide-binding</keyword>
<evidence type="ECO:0000256" key="8">
    <source>
        <dbReference type="ARBA" id="ARBA00023002"/>
    </source>
</evidence>
<keyword evidence="6" id="KW-0521">NADP</keyword>
<dbReference type="GO" id="GO:0006666">
    <property type="term" value="P:3-keto-sphinganine metabolic process"/>
    <property type="evidence" value="ECO:0007669"/>
    <property type="project" value="InterPro"/>
</dbReference>
<dbReference type="PRINTS" id="PR00080">
    <property type="entry name" value="SDRFAMILY"/>
</dbReference>
<dbReference type="GO" id="GO:0030148">
    <property type="term" value="P:sphingolipid biosynthetic process"/>
    <property type="evidence" value="ECO:0007669"/>
    <property type="project" value="InterPro"/>
</dbReference>
<dbReference type="GO" id="GO:0000166">
    <property type="term" value="F:nucleotide binding"/>
    <property type="evidence" value="ECO:0007669"/>
    <property type="project" value="UniProtKB-KW"/>
</dbReference>
<reference evidence="12" key="1">
    <citation type="submission" date="2020-05" db="EMBL/GenBank/DDBJ databases">
        <authorList>
            <person name="Chiriac C."/>
            <person name="Salcher M."/>
            <person name="Ghai R."/>
            <person name="Kavagutti S V."/>
        </authorList>
    </citation>
    <scope>NUCLEOTIDE SEQUENCE</scope>
</reference>
<keyword evidence="5" id="KW-0256">Endoplasmic reticulum</keyword>
<dbReference type="FunFam" id="3.40.50.720:FF:000468">
    <property type="entry name" value="Short-chain dehydrogenase, putative"/>
    <property type="match status" value="1"/>
</dbReference>
<dbReference type="EC" id="1.1.1.102" evidence="10"/>
<evidence type="ECO:0000256" key="3">
    <source>
        <dbReference type="ARBA" id="ARBA00004991"/>
    </source>
</evidence>
<feature type="domain" description="Ketoreductase" evidence="11">
    <location>
        <begin position="11"/>
        <end position="204"/>
    </location>
</feature>
<name>A0A6J6KZX4_9ZZZZ</name>
<dbReference type="PANTHER" id="PTHR43550:SF3">
    <property type="entry name" value="3-KETODIHYDROSPHINGOSINE REDUCTASE"/>
    <property type="match status" value="1"/>
</dbReference>
<dbReference type="GO" id="GO:0047560">
    <property type="term" value="F:3-dehydrosphinganine reductase activity"/>
    <property type="evidence" value="ECO:0007669"/>
    <property type="project" value="UniProtKB-EC"/>
</dbReference>
<gene>
    <name evidence="12" type="ORF">UFOPK2242_00596</name>
</gene>
<accession>A0A6J6KZX4</accession>
<keyword evidence="9" id="KW-0443">Lipid metabolism</keyword>
<evidence type="ECO:0000256" key="1">
    <source>
        <dbReference type="ARBA" id="ARBA00004240"/>
    </source>
</evidence>
<dbReference type="GO" id="GO:0005789">
    <property type="term" value="C:endoplasmic reticulum membrane"/>
    <property type="evidence" value="ECO:0007669"/>
    <property type="project" value="TreeGrafter"/>
</dbReference>
<evidence type="ECO:0000259" key="11">
    <source>
        <dbReference type="SMART" id="SM00822"/>
    </source>
</evidence>
<dbReference type="PRINTS" id="PR00081">
    <property type="entry name" value="GDHRDH"/>
</dbReference>
<evidence type="ECO:0000256" key="5">
    <source>
        <dbReference type="ARBA" id="ARBA00022824"/>
    </source>
</evidence>
<comment type="subcellular location">
    <subcellularLocation>
        <location evidence="1">Endoplasmic reticulum</location>
    </subcellularLocation>
</comment>
<keyword evidence="7" id="KW-0746">Sphingolipid metabolism</keyword>
<dbReference type="InterPro" id="IPR045022">
    <property type="entry name" value="KDSR-like"/>
</dbReference>
<evidence type="ECO:0000256" key="6">
    <source>
        <dbReference type="ARBA" id="ARBA00022857"/>
    </source>
</evidence>
<dbReference type="SMART" id="SM00822">
    <property type="entry name" value="PKS_KR"/>
    <property type="match status" value="1"/>
</dbReference>
<dbReference type="InterPro" id="IPR020904">
    <property type="entry name" value="Sc_DH/Rdtase_CS"/>
</dbReference>
<dbReference type="PROSITE" id="PS00061">
    <property type="entry name" value="ADH_SHORT"/>
    <property type="match status" value="1"/>
</dbReference>
<sequence>MSRSRFAFPGSHAIITGGSSGIGLEIAKQLRARGCSVSVIARDPEKLARLEAQIDGVRTASADVTDVAALKAAVDLLVEKSGPCDLLITCAGAAHPGYFLELGDQVFRDQMELDYFGTLNAIKAVLPSMVERGSGTVVGVSSVAGLIGVFGYSAYGASKFAVRGLLESLRAEMRSHGVKVLCAYPPDTDTPGFETENLLKPRETAAISAGIKLRTADDVATSIVKGIEKQQVAITTDLQSAVLVRIAGLLRPMLDAAMARSAREAK</sequence>
<dbReference type="InterPro" id="IPR057326">
    <property type="entry name" value="KR_dom"/>
</dbReference>
<dbReference type="InterPro" id="IPR036291">
    <property type="entry name" value="NAD(P)-bd_dom_sf"/>
</dbReference>
<dbReference type="AlphaFoldDB" id="A0A6J6KZX4"/>
<proteinExistence type="predicted"/>
<dbReference type="CDD" id="cd08939">
    <property type="entry name" value="KDSR-like_SDR_c"/>
    <property type="match status" value="1"/>
</dbReference>
<protein>
    <recommendedName>
        <fullName evidence="10">3-dehydrosphinganine reductase</fullName>
        <ecNumber evidence="10">1.1.1.102</ecNumber>
    </recommendedName>
</protein>
<dbReference type="EMBL" id="CAEZWM010000055">
    <property type="protein sequence ID" value="CAB4654488.1"/>
    <property type="molecule type" value="Genomic_DNA"/>
</dbReference>
<evidence type="ECO:0000256" key="10">
    <source>
        <dbReference type="ARBA" id="ARBA00026112"/>
    </source>
</evidence>
<dbReference type="SUPFAM" id="SSF51735">
    <property type="entry name" value="NAD(P)-binding Rossmann-fold domains"/>
    <property type="match status" value="1"/>
</dbReference>
<evidence type="ECO:0000256" key="7">
    <source>
        <dbReference type="ARBA" id="ARBA00022919"/>
    </source>
</evidence>
<dbReference type="Pfam" id="PF00106">
    <property type="entry name" value="adh_short"/>
    <property type="match status" value="1"/>
</dbReference>